<feature type="transmembrane region" description="Helical" evidence="7">
    <location>
        <begin position="95"/>
        <end position="120"/>
    </location>
</feature>
<feature type="transmembrane region" description="Helical" evidence="7">
    <location>
        <begin position="215"/>
        <end position="236"/>
    </location>
</feature>
<comment type="subcellular location">
    <subcellularLocation>
        <location evidence="1 7">Cell membrane</location>
        <topology evidence="1 7">Multi-pass membrane protein</topology>
    </subcellularLocation>
</comment>
<dbReference type="GO" id="GO:0005886">
    <property type="term" value="C:plasma membrane"/>
    <property type="evidence" value="ECO:0007669"/>
    <property type="project" value="UniProtKB-SubCell"/>
</dbReference>
<evidence type="ECO:0000313" key="10">
    <source>
        <dbReference type="Proteomes" id="UP000612808"/>
    </source>
</evidence>
<evidence type="ECO:0000256" key="6">
    <source>
        <dbReference type="ARBA" id="ARBA00023136"/>
    </source>
</evidence>
<dbReference type="GO" id="GO:0055085">
    <property type="term" value="P:transmembrane transport"/>
    <property type="evidence" value="ECO:0007669"/>
    <property type="project" value="InterPro"/>
</dbReference>
<dbReference type="CDD" id="cd06261">
    <property type="entry name" value="TM_PBP2"/>
    <property type="match status" value="1"/>
</dbReference>
<dbReference type="PANTHER" id="PTHR43386">
    <property type="entry name" value="OLIGOPEPTIDE TRANSPORT SYSTEM PERMEASE PROTEIN APPC"/>
    <property type="match status" value="1"/>
</dbReference>
<dbReference type="PROSITE" id="PS50928">
    <property type="entry name" value="ABC_TM1"/>
    <property type="match status" value="1"/>
</dbReference>
<dbReference type="InterPro" id="IPR000515">
    <property type="entry name" value="MetI-like"/>
</dbReference>
<dbReference type="InterPro" id="IPR035906">
    <property type="entry name" value="MetI-like_sf"/>
</dbReference>
<dbReference type="EMBL" id="BOMB01000026">
    <property type="protein sequence ID" value="GID13719.1"/>
    <property type="molecule type" value="Genomic_DNA"/>
</dbReference>
<proteinExistence type="inferred from homology"/>
<keyword evidence="4 7" id="KW-0812">Transmembrane</keyword>
<evidence type="ECO:0000256" key="5">
    <source>
        <dbReference type="ARBA" id="ARBA00022989"/>
    </source>
</evidence>
<dbReference type="Pfam" id="PF12911">
    <property type="entry name" value="OppC_N"/>
    <property type="match status" value="1"/>
</dbReference>
<sequence>MSTTVEVPVANPVVPARRTRFLANLWKVLRRKPSRMVGAFIVALFVALGIIGPWLYPENLPKSADLLAGPSLSHLLGTDFEGADVLAELIVGSRYVLTAAAVAALVTVVVGVAVGLYAGYRRGRPDSALMRITDFVLTIPGFPLLLVLTTVWKFESALQMGLVLGLTGWGGLARSVRSQTLSLRERGFVEAARGLGLSTPHVVTRELLPNIAPYVAMNLLIGVTTFIYSQVGLFYLGVLPYNSTNWGVMIQLAVNNGVTQTGAGLSYLMAPLIAILLLTLGVVLLVDAMDEVFNPRLRED</sequence>
<evidence type="ECO:0000256" key="2">
    <source>
        <dbReference type="ARBA" id="ARBA00022448"/>
    </source>
</evidence>
<reference evidence="9" key="1">
    <citation type="submission" date="2021-01" db="EMBL/GenBank/DDBJ databases">
        <title>Whole genome shotgun sequence of Actinocatenispora rupis NBRC 107355.</title>
        <authorList>
            <person name="Komaki H."/>
            <person name="Tamura T."/>
        </authorList>
    </citation>
    <scope>NUCLEOTIDE SEQUENCE</scope>
    <source>
        <strain evidence="9">NBRC 107355</strain>
    </source>
</reference>
<dbReference type="Gene3D" id="1.10.3720.10">
    <property type="entry name" value="MetI-like"/>
    <property type="match status" value="1"/>
</dbReference>
<keyword evidence="2 7" id="KW-0813">Transport</keyword>
<feature type="transmembrane region" description="Helical" evidence="7">
    <location>
        <begin position="158"/>
        <end position="176"/>
    </location>
</feature>
<comment type="caution">
    <text evidence="9">The sequence shown here is derived from an EMBL/GenBank/DDBJ whole genome shotgun (WGS) entry which is preliminary data.</text>
</comment>
<feature type="transmembrane region" description="Helical" evidence="7">
    <location>
        <begin position="265"/>
        <end position="286"/>
    </location>
</feature>
<dbReference type="SUPFAM" id="SSF161098">
    <property type="entry name" value="MetI-like"/>
    <property type="match status" value="1"/>
</dbReference>
<feature type="transmembrane region" description="Helical" evidence="7">
    <location>
        <begin position="132"/>
        <end position="152"/>
    </location>
</feature>
<feature type="domain" description="ABC transmembrane type-1" evidence="8">
    <location>
        <begin position="93"/>
        <end position="286"/>
    </location>
</feature>
<keyword evidence="10" id="KW-1185">Reference proteome</keyword>
<dbReference type="InterPro" id="IPR050366">
    <property type="entry name" value="BP-dependent_transpt_permease"/>
</dbReference>
<evidence type="ECO:0000256" key="7">
    <source>
        <dbReference type="RuleBase" id="RU363032"/>
    </source>
</evidence>
<keyword evidence="5 7" id="KW-1133">Transmembrane helix</keyword>
<evidence type="ECO:0000259" key="8">
    <source>
        <dbReference type="PROSITE" id="PS50928"/>
    </source>
</evidence>
<dbReference type="AlphaFoldDB" id="A0A8J3JBH0"/>
<dbReference type="Proteomes" id="UP000612808">
    <property type="component" value="Unassembled WGS sequence"/>
</dbReference>
<protein>
    <submittedName>
        <fullName evidence="9">Peptide ABC transporter permease</fullName>
    </submittedName>
</protein>
<evidence type="ECO:0000313" key="9">
    <source>
        <dbReference type="EMBL" id="GID13719.1"/>
    </source>
</evidence>
<accession>A0A8J3JBH0</accession>
<evidence type="ECO:0000256" key="4">
    <source>
        <dbReference type="ARBA" id="ARBA00022692"/>
    </source>
</evidence>
<feature type="transmembrane region" description="Helical" evidence="7">
    <location>
        <begin position="36"/>
        <end position="56"/>
    </location>
</feature>
<dbReference type="RefSeq" id="WP_203661001.1">
    <property type="nucleotide sequence ID" value="NZ_BAAAZM010000020.1"/>
</dbReference>
<keyword evidence="6 7" id="KW-0472">Membrane</keyword>
<dbReference type="PANTHER" id="PTHR43386:SF1">
    <property type="entry name" value="D,D-DIPEPTIDE TRANSPORT SYSTEM PERMEASE PROTEIN DDPC-RELATED"/>
    <property type="match status" value="1"/>
</dbReference>
<keyword evidence="3" id="KW-1003">Cell membrane</keyword>
<dbReference type="InterPro" id="IPR025966">
    <property type="entry name" value="OppC_N"/>
</dbReference>
<dbReference type="Pfam" id="PF00528">
    <property type="entry name" value="BPD_transp_1"/>
    <property type="match status" value="1"/>
</dbReference>
<evidence type="ECO:0000256" key="1">
    <source>
        <dbReference type="ARBA" id="ARBA00004651"/>
    </source>
</evidence>
<gene>
    <name evidence="9" type="ORF">Aru02nite_46080</name>
</gene>
<evidence type="ECO:0000256" key="3">
    <source>
        <dbReference type="ARBA" id="ARBA00022475"/>
    </source>
</evidence>
<organism evidence="9 10">
    <name type="scientific">Actinocatenispora rupis</name>
    <dbReference type="NCBI Taxonomy" id="519421"/>
    <lineage>
        <taxon>Bacteria</taxon>
        <taxon>Bacillati</taxon>
        <taxon>Actinomycetota</taxon>
        <taxon>Actinomycetes</taxon>
        <taxon>Micromonosporales</taxon>
        <taxon>Micromonosporaceae</taxon>
        <taxon>Actinocatenispora</taxon>
    </lineage>
</organism>
<comment type="similarity">
    <text evidence="7">Belongs to the binding-protein-dependent transport system permease family.</text>
</comment>
<name>A0A8J3JBH0_9ACTN</name>